<feature type="transmembrane region" description="Helical" evidence="1">
    <location>
        <begin position="64"/>
        <end position="86"/>
    </location>
</feature>
<dbReference type="EMBL" id="JBITGY010000006">
    <property type="protein sequence ID" value="MFI6500626.1"/>
    <property type="molecule type" value="Genomic_DNA"/>
</dbReference>
<evidence type="ECO:0000313" key="5">
    <source>
        <dbReference type="Proteomes" id="UP001612741"/>
    </source>
</evidence>
<feature type="domain" description="Cysteinyl-tRNA ligase anticodon binding" evidence="2">
    <location>
        <begin position="175"/>
        <end position="225"/>
    </location>
</feature>
<dbReference type="Proteomes" id="UP001612741">
    <property type="component" value="Unassembled WGS sequence"/>
</dbReference>
<gene>
    <name evidence="4" type="ORF">ACIBG2_24830</name>
</gene>
<name>A0ABW7YXH5_9ACTN</name>
<comment type="caution">
    <text evidence="4">The sequence shown here is derived from an EMBL/GenBank/DDBJ whole genome shotgun (WGS) entry which is preliminary data.</text>
</comment>
<evidence type="ECO:0000259" key="3">
    <source>
        <dbReference type="Pfam" id="PF23494"/>
    </source>
</evidence>
<feature type="transmembrane region" description="Helical" evidence="1">
    <location>
        <begin position="20"/>
        <end position="43"/>
    </location>
</feature>
<feature type="domain" description="YqeB PH" evidence="3">
    <location>
        <begin position="8"/>
        <end position="158"/>
    </location>
</feature>
<dbReference type="Pfam" id="PF23493">
    <property type="entry name" value="CysS_C"/>
    <property type="match status" value="1"/>
</dbReference>
<keyword evidence="5" id="KW-1185">Reference proteome</keyword>
<keyword evidence="1" id="KW-0812">Transmembrane</keyword>
<keyword evidence="1" id="KW-1133">Transmembrane helix</keyword>
<evidence type="ECO:0000313" key="4">
    <source>
        <dbReference type="EMBL" id="MFI6500626.1"/>
    </source>
</evidence>
<protein>
    <recommendedName>
        <fullName evidence="6">DUF308 domain-containing protein</fullName>
    </recommendedName>
</protein>
<evidence type="ECO:0008006" key="6">
    <source>
        <dbReference type="Google" id="ProtNLM"/>
    </source>
</evidence>
<dbReference type="Pfam" id="PF23494">
    <property type="entry name" value="bPH_10"/>
    <property type="match status" value="1"/>
</dbReference>
<organism evidence="4 5">
    <name type="scientific">Nonomuraea typhae</name>
    <dbReference type="NCBI Taxonomy" id="2603600"/>
    <lineage>
        <taxon>Bacteria</taxon>
        <taxon>Bacillati</taxon>
        <taxon>Actinomycetota</taxon>
        <taxon>Actinomycetes</taxon>
        <taxon>Streptosporangiales</taxon>
        <taxon>Streptosporangiaceae</taxon>
        <taxon>Nonomuraea</taxon>
    </lineage>
</organism>
<evidence type="ECO:0000259" key="2">
    <source>
        <dbReference type="Pfam" id="PF23493"/>
    </source>
</evidence>
<dbReference type="InterPro" id="IPR057798">
    <property type="entry name" value="PH_YqeB"/>
</dbReference>
<proteinExistence type="predicted"/>
<dbReference type="InterPro" id="IPR056411">
    <property type="entry name" value="CysS_C"/>
</dbReference>
<accession>A0ABW7YXH5</accession>
<dbReference type="RefSeq" id="WP_397084641.1">
    <property type="nucleotide sequence ID" value="NZ_JBITGY010000006.1"/>
</dbReference>
<keyword evidence="1" id="KW-0472">Membrane</keyword>
<reference evidence="4 5" key="1">
    <citation type="submission" date="2024-10" db="EMBL/GenBank/DDBJ databases">
        <title>The Natural Products Discovery Center: Release of the First 8490 Sequenced Strains for Exploring Actinobacteria Biosynthetic Diversity.</title>
        <authorList>
            <person name="Kalkreuter E."/>
            <person name="Kautsar S.A."/>
            <person name="Yang D."/>
            <person name="Bader C.D."/>
            <person name="Teijaro C.N."/>
            <person name="Fluegel L."/>
            <person name="Davis C.M."/>
            <person name="Simpson J.R."/>
            <person name="Lauterbach L."/>
            <person name="Steele A.D."/>
            <person name="Gui C."/>
            <person name="Meng S."/>
            <person name="Li G."/>
            <person name="Viehrig K."/>
            <person name="Ye F."/>
            <person name="Su P."/>
            <person name="Kiefer A.F."/>
            <person name="Nichols A."/>
            <person name="Cepeda A.J."/>
            <person name="Yan W."/>
            <person name="Fan B."/>
            <person name="Jiang Y."/>
            <person name="Adhikari A."/>
            <person name="Zheng C.-J."/>
            <person name="Schuster L."/>
            <person name="Cowan T.M."/>
            <person name="Smanski M.J."/>
            <person name="Chevrette M.G."/>
            <person name="De Carvalho L.P.S."/>
            <person name="Shen B."/>
        </authorList>
    </citation>
    <scope>NUCLEOTIDE SEQUENCE [LARGE SCALE GENOMIC DNA]</scope>
    <source>
        <strain evidence="4 5">NPDC050545</strain>
    </source>
</reference>
<evidence type="ECO:0000256" key="1">
    <source>
        <dbReference type="SAM" id="Phobius"/>
    </source>
</evidence>
<sequence length="232" mass="25278">MPSSSDPTVVTLPVLHRVLIWLGAPLLGAVLGWLLKLAIEWAATWPWVPFEKPIKLVAGLSEPHLTIGALALGLVGGLVLAFLFIADYVGVVVGGDRAVFTHGDDSQEVRRAEAAAVFLDGKHVVVQGHQTEELVRTRGELPDAADLERAFLAHGYPWVSGDPLAAEFRLWADGHPDLDAAAHSYLRLRAKALEKDQKDDAVELRGELARLGVVVREEGKKQYWRRLPSGPS</sequence>